<organism evidence="2 3">
    <name type="scientific">Zasmidium cellare ATCC 36951</name>
    <dbReference type="NCBI Taxonomy" id="1080233"/>
    <lineage>
        <taxon>Eukaryota</taxon>
        <taxon>Fungi</taxon>
        <taxon>Dikarya</taxon>
        <taxon>Ascomycota</taxon>
        <taxon>Pezizomycotina</taxon>
        <taxon>Dothideomycetes</taxon>
        <taxon>Dothideomycetidae</taxon>
        <taxon>Mycosphaerellales</taxon>
        <taxon>Mycosphaerellaceae</taxon>
        <taxon>Zasmidium</taxon>
    </lineage>
</organism>
<sequence length="107" mass="11633">MSSTSTSTSKTYQPTTKPSDSIPQAAMKFLLLATLPLIHAATLHPLPRQTDDDCRRVTLPEAQSFITAFSDIWTRTGDWNTAAAEILSEDDFAFISSGGLSFLGRPV</sequence>
<reference evidence="2" key="1">
    <citation type="journal article" date="2020" name="Stud. Mycol.">
        <title>101 Dothideomycetes genomes: a test case for predicting lifestyles and emergence of pathogens.</title>
        <authorList>
            <person name="Haridas S."/>
            <person name="Albert R."/>
            <person name="Binder M."/>
            <person name="Bloem J."/>
            <person name="Labutti K."/>
            <person name="Salamov A."/>
            <person name="Andreopoulos B."/>
            <person name="Baker S."/>
            <person name="Barry K."/>
            <person name="Bills G."/>
            <person name="Bluhm B."/>
            <person name="Cannon C."/>
            <person name="Castanera R."/>
            <person name="Culley D."/>
            <person name="Daum C."/>
            <person name="Ezra D."/>
            <person name="Gonzalez J."/>
            <person name="Henrissat B."/>
            <person name="Kuo A."/>
            <person name="Liang C."/>
            <person name="Lipzen A."/>
            <person name="Lutzoni F."/>
            <person name="Magnuson J."/>
            <person name="Mondo S."/>
            <person name="Nolan M."/>
            <person name="Ohm R."/>
            <person name="Pangilinan J."/>
            <person name="Park H.-J."/>
            <person name="Ramirez L."/>
            <person name="Alfaro M."/>
            <person name="Sun H."/>
            <person name="Tritt A."/>
            <person name="Yoshinaga Y."/>
            <person name="Zwiers L.-H."/>
            <person name="Turgeon B."/>
            <person name="Goodwin S."/>
            <person name="Spatafora J."/>
            <person name="Crous P."/>
            <person name="Grigoriev I."/>
        </authorList>
    </citation>
    <scope>NUCLEOTIDE SEQUENCE</scope>
    <source>
        <strain evidence="2">ATCC 36951</strain>
    </source>
</reference>
<gene>
    <name evidence="2" type="ORF">M409DRAFT_26284</name>
</gene>
<dbReference type="AlphaFoldDB" id="A0A6A6CAJ0"/>
<feature type="region of interest" description="Disordered" evidence="1">
    <location>
        <begin position="1"/>
        <end position="21"/>
    </location>
</feature>
<dbReference type="RefSeq" id="XP_033664129.1">
    <property type="nucleotide sequence ID" value="XM_033808041.1"/>
</dbReference>
<accession>A0A6A6CAJ0</accession>
<feature type="compositionally biased region" description="Low complexity" evidence="1">
    <location>
        <begin position="1"/>
        <end position="19"/>
    </location>
</feature>
<evidence type="ECO:0000256" key="1">
    <source>
        <dbReference type="SAM" id="MobiDB-lite"/>
    </source>
</evidence>
<dbReference type="Proteomes" id="UP000799537">
    <property type="component" value="Unassembled WGS sequence"/>
</dbReference>
<protein>
    <submittedName>
        <fullName evidence="2">Uncharacterized protein</fullName>
    </submittedName>
</protein>
<evidence type="ECO:0000313" key="2">
    <source>
        <dbReference type="EMBL" id="KAF2163240.1"/>
    </source>
</evidence>
<keyword evidence="3" id="KW-1185">Reference proteome</keyword>
<name>A0A6A6CAJ0_ZASCE</name>
<dbReference type="GeneID" id="54561313"/>
<dbReference type="EMBL" id="ML993609">
    <property type="protein sequence ID" value="KAF2163240.1"/>
    <property type="molecule type" value="Genomic_DNA"/>
</dbReference>
<evidence type="ECO:0000313" key="3">
    <source>
        <dbReference type="Proteomes" id="UP000799537"/>
    </source>
</evidence>
<proteinExistence type="predicted"/>